<evidence type="ECO:0000313" key="3">
    <source>
        <dbReference type="Proteomes" id="UP000704712"/>
    </source>
</evidence>
<dbReference type="EMBL" id="JAACNO010002573">
    <property type="protein sequence ID" value="KAF4132208.1"/>
    <property type="molecule type" value="Genomic_DNA"/>
</dbReference>
<feature type="region of interest" description="Disordered" evidence="1">
    <location>
        <begin position="111"/>
        <end position="135"/>
    </location>
</feature>
<name>A0A8S9U247_PHYIN</name>
<proteinExistence type="predicted"/>
<evidence type="ECO:0000256" key="1">
    <source>
        <dbReference type="SAM" id="MobiDB-lite"/>
    </source>
</evidence>
<dbReference type="Proteomes" id="UP000704712">
    <property type="component" value="Unassembled WGS sequence"/>
</dbReference>
<accession>A0A8S9U247</accession>
<protein>
    <submittedName>
        <fullName evidence="2">Uncharacterized protein</fullName>
    </submittedName>
</protein>
<organism evidence="2 3">
    <name type="scientific">Phytophthora infestans</name>
    <name type="common">Potato late blight agent</name>
    <name type="synonym">Botrytis infestans</name>
    <dbReference type="NCBI Taxonomy" id="4787"/>
    <lineage>
        <taxon>Eukaryota</taxon>
        <taxon>Sar</taxon>
        <taxon>Stramenopiles</taxon>
        <taxon>Oomycota</taxon>
        <taxon>Peronosporomycetes</taxon>
        <taxon>Peronosporales</taxon>
        <taxon>Peronosporaceae</taxon>
        <taxon>Phytophthora</taxon>
    </lineage>
</organism>
<gene>
    <name evidence="2" type="ORF">GN958_ATG18610</name>
</gene>
<dbReference type="AlphaFoldDB" id="A0A8S9U247"/>
<reference evidence="2" key="1">
    <citation type="submission" date="2020-03" db="EMBL/GenBank/DDBJ databases">
        <title>Hybrid Assembly of Korean Phytophthora infestans isolates.</title>
        <authorList>
            <person name="Prokchorchik M."/>
            <person name="Lee Y."/>
            <person name="Seo J."/>
            <person name="Cho J.-H."/>
            <person name="Park Y.-E."/>
            <person name="Jang D.-C."/>
            <person name="Im J.-S."/>
            <person name="Choi J.-G."/>
            <person name="Park H.-J."/>
            <person name="Lee G.-B."/>
            <person name="Lee Y.-G."/>
            <person name="Hong S.-Y."/>
            <person name="Cho K."/>
            <person name="Sohn K.H."/>
        </authorList>
    </citation>
    <scope>NUCLEOTIDE SEQUENCE</scope>
    <source>
        <strain evidence="2">KR_2_A2</strain>
    </source>
</reference>
<comment type="caution">
    <text evidence="2">The sequence shown here is derived from an EMBL/GenBank/DDBJ whole genome shotgun (WGS) entry which is preliminary data.</text>
</comment>
<sequence length="135" mass="14467">MSRSVAARRAPRLEYGLGKSDGAQRMIPQRVKLSVCSRLDSIVTQAIVVIQQSKSAVDQLRTQLKNAAVPARPTTVEVESIGTRLESVVVQLGSVAGGLENAVVRAGYRRRTAGEGRKYGAPNFGAPGHKKSQQL</sequence>
<evidence type="ECO:0000313" key="2">
    <source>
        <dbReference type="EMBL" id="KAF4132208.1"/>
    </source>
</evidence>